<accession>A0A6P2BRF6</accession>
<dbReference type="Proteomes" id="UP000460272">
    <property type="component" value="Unassembled WGS sequence"/>
</dbReference>
<keyword evidence="3" id="KW-1185">Reference proteome</keyword>
<comment type="caution">
    <text evidence="2">The sequence shown here is derived from an EMBL/GenBank/DDBJ whole genome shotgun (WGS) entry which is preliminary data.</text>
</comment>
<proteinExistence type="predicted"/>
<dbReference type="RefSeq" id="WP_145859289.1">
    <property type="nucleotide sequence ID" value="NZ_RPFW01000007.1"/>
</dbReference>
<dbReference type="InterPro" id="IPR000182">
    <property type="entry name" value="GNAT_dom"/>
</dbReference>
<name>A0A6P2BRF6_9ACTN</name>
<reference evidence="2 3" key="1">
    <citation type="submission" date="2018-11" db="EMBL/GenBank/DDBJ databases">
        <title>Trebonia kvetii gen.nov., sp.nov., a novel acidophilic actinobacterium, and proposal of the new actinobacterial family Treboniaceae fam. nov.</title>
        <authorList>
            <person name="Rapoport D."/>
            <person name="Sagova-Mareckova M."/>
            <person name="Sedlacek I."/>
            <person name="Provaznik J."/>
            <person name="Kralova S."/>
            <person name="Pavlinic D."/>
            <person name="Benes V."/>
            <person name="Kopecky J."/>
        </authorList>
    </citation>
    <scope>NUCLEOTIDE SEQUENCE [LARGE SCALE GENOMIC DNA]</scope>
    <source>
        <strain evidence="2 3">15Tr583</strain>
    </source>
</reference>
<sequence length="261" mass="27005">MGLSAAAVAAASAAWVWRPDDAEVIQDDEYTILRLPEYFDFDLSVVSFMPAGPLDTAVDAVLERARAFGLPALDWQVLLNSPAGLAAELSARGGRVKIDLDVLAADLSQGAPPLPPPTADLSLRWATDFATARDGATVGVTGFGGELPPDDRVEVVASGDAKSVPAGEGGMVVAYVNDVPAGCGGVTMADGVARLWGGVVVPSRRGQGVYRAVLDARLSYGVTHGATMALVKGNVVTSGPILRKAGFTSFGQEPVYTIPLR</sequence>
<dbReference type="AlphaFoldDB" id="A0A6P2BRF6"/>
<dbReference type="InterPro" id="IPR016181">
    <property type="entry name" value="Acyl_CoA_acyltransferase"/>
</dbReference>
<dbReference type="Gene3D" id="3.40.630.30">
    <property type="match status" value="1"/>
</dbReference>
<dbReference type="CDD" id="cd04301">
    <property type="entry name" value="NAT_SF"/>
    <property type="match status" value="1"/>
</dbReference>
<dbReference type="Pfam" id="PF00583">
    <property type="entry name" value="Acetyltransf_1"/>
    <property type="match status" value="1"/>
</dbReference>
<dbReference type="OrthoDB" id="4375873at2"/>
<dbReference type="GO" id="GO:0016747">
    <property type="term" value="F:acyltransferase activity, transferring groups other than amino-acyl groups"/>
    <property type="evidence" value="ECO:0007669"/>
    <property type="project" value="InterPro"/>
</dbReference>
<evidence type="ECO:0000313" key="2">
    <source>
        <dbReference type="EMBL" id="TVZ01031.1"/>
    </source>
</evidence>
<evidence type="ECO:0000259" key="1">
    <source>
        <dbReference type="PROSITE" id="PS51186"/>
    </source>
</evidence>
<organism evidence="2 3">
    <name type="scientific">Trebonia kvetii</name>
    <dbReference type="NCBI Taxonomy" id="2480626"/>
    <lineage>
        <taxon>Bacteria</taxon>
        <taxon>Bacillati</taxon>
        <taxon>Actinomycetota</taxon>
        <taxon>Actinomycetes</taxon>
        <taxon>Streptosporangiales</taxon>
        <taxon>Treboniaceae</taxon>
        <taxon>Trebonia</taxon>
    </lineage>
</organism>
<dbReference type="SUPFAM" id="SSF55729">
    <property type="entry name" value="Acyl-CoA N-acyltransferases (Nat)"/>
    <property type="match status" value="1"/>
</dbReference>
<gene>
    <name evidence="2" type="ORF">EAS64_32470</name>
</gene>
<feature type="domain" description="N-acetyltransferase" evidence="1">
    <location>
        <begin position="112"/>
        <end position="261"/>
    </location>
</feature>
<keyword evidence="2" id="KW-0808">Transferase</keyword>
<dbReference type="PROSITE" id="PS51186">
    <property type="entry name" value="GNAT"/>
    <property type="match status" value="1"/>
</dbReference>
<protein>
    <submittedName>
        <fullName evidence="2">N-acetyltransferase</fullName>
    </submittedName>
</protein>
<dbReference type="EMBL" id="RPFW01000007">
    <property type="protein sequence ID" value="TVZ01031.1"/>
    <property type="molecule type" value="Genomic_DNA"/>
</dbReference>
<evidence type="ECO:0000313" key="3">
    <source>
        <dbReference type="Proteomes" id="UP000460272"/>
    </source>
</evidence>